<dbReference type="Pfam" id="PF18803">
    <property type="entry name" value="CxC2"/>
    <property type="match status" value="1"/>
</dbReference>
<dbReference type="EMBL" id="ML211750">
    <property type="protein sequence ID" value="TFK80549.1"/>
    <property type="molecule type" value="Genomic_DNA"/>
</dbReference>
<dbReference type="Pfam" id="PF18758">
    <property type="entry name" value="KDZ"/>
    <property type="match status" value="1"/>
</dbReference>
<dbReference type="AlphaFoldDB" id="A0A5C3NUU2"/>
<feature type="region of interest" description="Disordered" evidence="1">
    <location>
        <begin position="1"/>
        <end position="93"/>
    </location>
</feature>
<evidence type="ECO:0000313" key="4">
    <source>
        <dbReference type="Proteomes" id="UP000308197"/>
    </source>
</evidence>
<reference evidence="3 4" key="1">
    <citation type="journal article" date="2019" name="Nat. Ecol. Evol.">
        <title>Megaphylogeny resolves global patterns of mushroom evolution.</title>
        <authorList>
            <person name="Varga T."/>
            <person name="Krizsan K."/>
            <person name="Foldi C."/>
            <person name="Dima B."/>
            <person name="Sanchez-Garcia M."/>
            <person name="Sanchez-Ramirez S."/>
            <person name="Szollosi G.J."/>
            <person name="Szarkandi J.G."/>
            <person name="Papp V."/>
            <person name="Albert L."/>
            <person name="Andreopoulos W."/>
            <person name="Angelini C."/>
            <person name="Antonin V."/>
            <person name="Barry K.W."/>
            <person name="Bougher N.L."/>
            <person name="Buchanan P."/>
            <person name="Buyck B."/>
            <person name="Bense V."/>
            <person name="Catcheside P."/>
            <person name="Chovatia M."/>
            <person name="Cooper J."/>
            <person name="Damon W."/>
            <person name="Desjardin D."/>
            <person name="Finy P."/>
            <person name="Geml J."/>
            <person name="Haridas S."/>
            <person name="Hughes K."/>
            <person name="Justo A."/>
            <person name="Karasinski D."/>
            <person name="Kautmanova I."/>
            <person name="Kiss B."/>
            <person name="Kocsube S."/>
            <person name="Kotiranta H."/>
            <person name="LaButti K.M."/>
            <person name="Lechner B.E."/>
            <person name="Liimatainen K."/>
            <person name="Lipzen A."/>
            <person name="Lukacs Z."/>
            <person name="Mihaltcheva S."/>
            <person name="Morgado L.N."/>
            <person name="Niskanen T."/>
            <person name="Noordeloos M.E."/>
            <person name="Ohm R.A."/>
            <person name="Ortiz-Santana B."/>
            <person name="Ovrebo C."/>
            <person name="Racz N."/>
            <person name="Riley R."/>
            <person name="Savchenko A."/>
            <person name="Shiryaev A."/>
            <person name="Soop K."/>
            <person name="Spirin V."/>
            <person name="Szebenyi C."/>
            <person name="Tomsovsky M."/>
            <person name="Tulloss R.E."/>
            <person name="Uehling J."/>
            <person name="Grigoriev I.V."/>
            <person name="Vagvolgyi C."/>
            <person name="Papp T."/>
            <person name="Martin F.M."/>
            <person name="Miettinen O."/>
            <person name="Hibbett D.S."/>
            <person name="Nagy L.G."/>
        </authorList>
    </citation>
    <scope>NUCLEOTIDE SEQUENCE [LARGE SCALE GENOMIC DNA]</scope>
    <source>
        <strain evidence="3 4">HHB13444</strain>
    </source>
</reference>
<feature type="domain" description="CxC2-like cysteine cluster KDZ transposase-associated" evidence="2">
    <location>
        <begin position="213"/>
        <end position="323"/>
    </location>
</feature>
<proteinExistence type="predicted"/>
<gene>
    <name evidence="3" type="ORF">K466DRAFT_605238</name>
</gene>
<evidence type="ECO:0000256" key="1">
    <source>
        <dbReference type="SAM" id="MobiDB-lite"/>
    </source>
</evidence>
<dbReference type="InterPro" id="IPR040521">
    <property type="entry name" value="KDZ"/>
</dbReference>
<dbReference type="STRING" id="1314778.A0A5C3NUU2"/>
<feature type="compositionally biased region" description="Basic residues" evidence="1">
    <location>
        <begin position="1"/>
        <end position="10"/>
    </location>
</feature>
<accession>A0A5C3NUU2</accession>
<keyword evidence="4" id="KW-1185">Reference proteome</keyword>
<dbReference type="PANTHER" id="PTHR33104">
    <property type="entry name" value="SI:DKEY-29D5.2"/>
    <property type="match status" value="1"/>
</dbReference>
<evidence type="ECO:0000313" key="3">
    <source>
        <dbReference type="EMBL" id="TFK80549.1"/>
    </source>
</evidence>
<evidence type="ECO:0000259" key="2">
    <source>
        <dbReference type="Pfam" id="PF18803"/>
    </source>
</evidence>
<sequence>MSKRVSKRARQAALDPTLTADFDLTASEVLGRPANTISAPSFSVDNVSDDRRRILRESIPLPSTSTSRTHTPGAGTTPDPDAGPSTSISRDDEWDSFLVPAADEMESTVREFSEEDEGRAKRYMSSDEPMKLFIPKRDVYLNEMLRRDGRGHATHDRCRDCPDPATAQPAVIRCSTCTPGPLCCEACTVRKHQDIPYHRLKRWTGVMFEDTTLKDLGLRIQLGHAHDRSVCSNPLPSRSDFSVIHVNGRHLVAVDFCGCDKAGEAGDVVQQLLRHDLWPATDCEPNTTFSFELLEHYHIQSLQGKISMYDYYASLERLTDNTGTVQAQDRYKTFMRVVAQWRHLKMLKRAGRGHDPTGVAGTKPGECALRCPACPHQGINLPDNWDTISDDLKYIYMMTVAIDACFRLKRRDVSDEQKDPILGSGWAYFVEDTGYREILARYGEQKEISTCTGLSAVDHANTKFSRGYAATGVGAVICARHEFWLASGIGDIQKGEKYINMDYIFVCAIREYLILHKLVSYDIACQWSQGLLERISNFPPHLRIEIPEGSIHYVIPKLHFRAHKREGHSPYSLNYRVGSGRTDGEGVERNWWTAEAMAAATKQMGPGTRQGVMNDHCGFHNWRKTVDMPWTLRNRLRTAREAYTEQRLIFDELTKSLRKNYDIAAWEIEVKAWEADPFNRDDPYVILSQGPTEAETLRELSEEEQAASALPGFIALHDVSPVGFVAMGLELEDVKLRLAEDAKRATASKIAGLFERRTALRRRMQKFRDLQALYMPRAVAVLAEDPACRTDTELIENVRLGLPSEISASRRDAVCSARLQDVEARLRESQCRDALQSVRNKLHTLDHLYLYKKTHVRHQGPNTRARGEITTQDVRKGRAVNKYRRARRAKLALSGHGDWEKELRILEDEDVRGIQDDDPETEKKKRKRTAGDKEIPAEGRRKISWIWRSSDLDGSEDRNDSLKVEWFKSRARTMRWKEEIHILLEEMRRVLAMHSYDEDTWNMRAQTCTHADPAIREGMLSYAFKQARIRRRMRAVFRLVCINEARSTKGTNWEEGTEWKEVEDLEPGAIEEPAASEEEIAAMYQSSEAMDAL</sequence>
<dbReference type="InterPro" id="IPR041457">
    <property type="entry name" value="CxC2_KDZ-assoc"/>
</dbReference>
<feature type="compositionally biased region" description="Polar residues" evidence="1">
    <location>
        <begin position="35"/>
        <end position="46"/>
    </location>
</feature>
<name>A0A5C3NUU2_9APHY</name>
<dbReference type="Proteomes" id="UP000308197">
    <property type="component" value="Unassembled WGS sequence"/>
</dbReference>
<dbReference type="InParanoid" id="A0A5C3NUU2"/>
<organism evidence="3 4">
    <name type="scientific">Polyporus arcularius HHB13444</name>
    <dbReference type="NCBI Taxonomy" id="1314778"/>
    <lineage>
        <taxon>Eukaryota</taxon>
        <taxon>Fungi</taxon>
        <taxon>Dikarya</taxon>
        <taxon>Basidiomycota</taxon>
        <taxon>Agaricomycotina</taxon>
        <taxon>Agaricomycetes</taxon>
        <taxon>Polyporales</taxon>
        <taxon>Polyporaceae</taxon>
        <taxon>Polyporus</taxon>
    </lineage>
</organism>
<protein>
    <recommendedName>
        <fullName evidence="2">CxC2-like cysteine cluster KDZ transposase-associated domain-containing protein</fullName>
    </recommendedName>
</protein>
<feature type="compositionally biased region" description="Polar residues" evidence="1">
    <location>
        <begin position="61"/>
        <end position="70"/>
    </location>
</feature>
<feature type="region of interest" description="Disordered" evidence="1">
    <location>
        <begin position="914"/>
        <end position="935"/>
    </location>
</feature>
<dbReference type="PANTHER" id="PTHR33104:SF2">
    <property type="entry name" value="CXC3 LIKE CYSTEINE CLUSTER DOMAIN-CONTAINING PROTEIN"/>
    <property type="match status" value="1"/>
</dbReference>